<dbReference type="SUPFAM" id="SSF81383">
    <property type="entry name" value="F-box domain"/>
    <property type="match status" value="1"/>
</dbReference>
<sequence>MADVLIYFPNEILEYILENDILSAEDICNFGSTCTKFRNLISSSNKLWKTKFEQR</sequence>
<reference evidence="2" key="1">
    <citation type="journal article" date="2023" name="IScience">
        <title>Live-bearing cockroach genome reveals convergent evolutionary mechanisms linked to viviparity in insects and beyond.</title>
        <authorList>
            <person name="Fouks B."/>
            <person name="Harrison M.C."/>
            <person name="Mikhailova A.A."/>
            <person name="Marchal E."/>
            <person name="English S."/>
            <person name="Carruthers M."/>
            <person name="Jennings E.C."/>
            <person name="Chiamaka E.L."/>
            <person name="Frigard R.A."/>
            <person name="Pippel M."/>
            <person name="Attardo G.M."/>
            <person name="Benoit J.B."/>
            <person name="Bornberg-Bauer E."/>
            <person name="Tobe S.S."/>
        </authorList>
    </citation>
    <scope>NUCLEOTIDE SEQUENCE</scope>
    <source>
        <strain evidence="2">Stay&amp;Tobe</strain>
    </source>
</reference>
<dbReference type="InterPro" id="IPR036047">
    <property type="entry name" value="F-box-like_dom_sf"/>
</dbReference>
<comment type="caution">
    <text evidence="2">The sequence shown here is derived from an EMBL/GenBank/DDBJ whole genome shotgun (WGS) entry which is preliminary data.</text>
</comment>
<keyword evidence="3" id="KW-1185">Reference proteome</keyword>
<dbReference type="Pfam" id="PF12937">
    <property type="entry name" value="F-box-like"/>
    <property type="match status" value="1"/>
</dbReference>
<dbReference type="Gene3D" id="1.20.1280.50">
    <property type="match status" value="1"/>
</dbReference>
<evidence type="ECO:0000259" key="1">
    <source>
        <dbReference type="SMART" id="SM00256"/>
    </source>
</evidence>
<name>A0AAD7Z6Y9_DIPPU</name>
<protein>
    <recommendedName>
        <fullName evidence="1">F-box domain-containing protein</fullName>
    </recommendedName>
</protein>
<feature type="domain" description="F-box" evidence="1">
    <location>
        <begin position="8"/>
        <end position="50"/>
    </location>
</feature>
<dbReference type="Proteomes" id="UP001233999">
    <property type="component" value="Unassembled WGS sequence"/>
</dbReference>
<proteinExistence type="predicted"/>
<dbReference type="InterPro" id="IPR001810">
    <property type="entry name" value="F-box_dom"/>
</dbReference>
<gene>
    <name evidence="2" type="ORF">L9F63_007764</name>
</gene>
<organism evidence="2 3">
    <name type="scientific">Diploptera punctata</name>
    <name type="common">Pacific beetle cockroach</name>
    <dbReference type="NCBI Taxonomy" id="6984"/>
    <lineage>
        <taxon>Eukaryota</taxon>
        <taxon>Metazoa</taxon>
        <taxon>Ecdysozoa</taxon>
        <taxon>Arthropoda</taxon>
        <taxon>Hexapoda</taxon>
        <taxon>Insecta</taxon>
        <taxon>Pterygota</taxon>
        <taxon>Neoptera</taxon>
        <taxon>Polyneoptera</taxon>
        <taxon>Dictyoptera</taxon>
        <taxon>Blattodea</taxon>
        <taxon>Blaberoidea</taxon>
        <taxon>Blaberidae</taxon>
        <taxon>Diplopterinae</taxon>
        <taxon>Diploptera</taxon>
    </lineage>
</organism>
<evidence type="ECO:0000313" key="2">
    <source>
        <dbReference type="EMBL" id="KAJ9575103.1"/>
    </source>
</evidence>
<dbReference type="SMART" id="SM00256">
    <property type="entry name" value="FBOX"/>
    <property type="match status" value="1"/>
</dbReference>
<accession>A0AAD7Z6Y9</accession>
<dbReference type="AlphaFoldDB" id="A0AAD7Z6Y9"/>
<evidence type="ECO:0000313" key="3">
    <source>
        <dbReference type="Proteomes" id="UP001233999"/>
    </source>
</evidence>
<dbReference type="EMBL" id="JASPKZ010010240">
    <property type="protein sequence ID" value="KAJ9575103.1"/>
    <property type="molecule type" value="Genomic_DNA"/>
</dbReference>
<reference evidence="2" key="2">
    <citation type="submission" date="2023-05" db="EMBL/GenBank/DDBJ databases">
        <authorList>
            <person name="Fouks B."/>
        </authorList>
    </citation>
    <scope>NUCLEOTIDE SEQUENCE</scope>
    <source>
        <strain evidence="2">Stay&amp;Tobe</strain>
        <tissue evidence="2">Testes</tissue>
    </source>
</reference>
<feature type="non-terminal residue" evidence="2">
    <location>
        <position position="55"/>
    </location>
</feature>